<feature type="chain" id="PRO_5037769516" evidence="2">
    <location>
        <begin position="30"/>
        <end position="1266"/>
    </location>
</feature>
<dbReference type="SUPFAM" id="SSF103647">
    <property type="entry name" value="TSP type-3 repeat"/>
    <property type="match status" value="3"/>
</dbReference>
<dbReference type="EMBL" id="CP061800">
    <property type="protein sequence ID" value="QTA93925.1"/>
    <property type="molecule type" value="Genomic_DNA"/>
</dbReference>
<dbReference type="GO" id="GO:0030246">
    <property type="term" value="F:carbohydrate binding"/>
    <property type="evidence" value="ECO:0007669"/>
    <property type="project" value="InterPro"/>
</dbReference>
<evidence type="ECO:0000313" key="4">
    <source>
        <dbReference type="Proteomes" id="UP000663722"/>
    </source>
</evidence>
<feature type="signal peptide" evidence="2">
    <location>
        <begin position="1"/>
        <end position="29"/>
    </location>
</feature>
<dbReference type="Proteomes" id="UP000663722">
    <property type="component" value="Chromosome"/>
</dbReference>
<proteinExistence type="predicted"/>
<name>A0A975C0V1_9BACT</name>
<keyword evidence="2" id="KW-0732">Signal</keyword>
<evidence type="ECO:0000313" key="3">
    <source>
        <dbReference type="EMBL" id="QTA93925.1"/>
    </source>
</evidence>
<evidence type="ECO:0000256" key="1">
    <source>
        <dbReference type="SAM" id="MobiDB-lite"/>
    </source>
</evidence>
<keyword evidence="4" id="KW-1185">Reference proteome</keyword>
<dbReference type="SUPFAM" id="SSF49464">
    <property type="entry name" value="Carboxypeptidase regulatory domain-like"/>
    <property type="match status" value="1"/>
</dbReference>
<feature type="compositionally biased region" description="Acidic residues" evidence="1">
    <location>
        <begin position="144"/>
        <end position="156"/>
    </location>
</feature>
<organism evidence="3 4">
    <name type="scientific">Desulfonema magnum</name>
    <dbReference type="NCBI Taxonomy" id="45655"/>
    <lineage>
        <taxon>Bacteria</taxon>
        <taxon>Pseudomonadati</taxon>
        <taxon>Thermodesulfobacteriota</taxon>
        <taxon>Desulfobacteria</taxon>
        <taxon>Desulfobacterales</taxon>
        <taxon>Desulfococcaceae</taxon>
        <taxon>Desulfonema</taxon>
    </lineage>
</organism>
<feature type="region of interest" description="Disordered" evidence="1">
    <location>
        <begin position="139"/>
        <end position="158"/>
    </location>
</feature>
<dbReference type="RefSeq" id="WP_207680634.1">
    <property type="nucleotide sequence ID" value="NZ_CP061800.1"/>
</dbReference>
<accession>A0A975C0V1</accession>
<gene>
    <name evidence="3" type="ORF">dnm_100330</name>
</gene>
<sequence length="1266" mass="134137">MGNTLKNNRIIVGVLLFAFISVFTSASFAETEITRDVQLIKSRLNYDRQAKVSYVNVSLKNISENHILKAPIRVLIESISSNDVTVENADGTNNGKPYFEYSLSDDLLPGQMTGSKKWKFSNQRKKRFHYTFSVQGEEVQTYDSDTDGTPDSEDACPGDPNKTAPGDCGCGVADTDTDKDGSADCHDDCPNDANKTAPGTCGCGVADTDSDNDGVPNCNDNCPNDPGKTDPGVCGCGVADTDSDRDGTLNCKDGCPNDRNKTAPGQCGCGKADADSDGDGTLNCKDGCPSDPGKTSPGTCGCGVADSSSDRDSDGTIDCLDGCPDDPDKTSPGGCGCGNPDTNSDGDSKPDCTDGCPNDPNKTAPGTCGCGNPDTDTDADGVADCKDACSDTPSGVSVDAEGCALISITGHVRSAGLRISSAQVKIGSDSVPTDGNGNFSNQVSEKDILNGSGGDVLPIEVTADGYATGYSKVACFSQKAAYHVEITMIPVSQEITDKDDVTSGVDIKKDGEKIGELKIPASALPAGVTQVTGNVSYIDPTTSDLDAFPGNDFLAVRESGTTATLESIGLMEFDLKDQNGNPVTTLSGNATVCMKVPDGLNVSEGETIPLWWYNPDDGLWHEEGQGTVEKRDGDGLWMCGSVNHFTWWNYDRPIEMHACFKFTFVNESDNSPVNLNWFAEGVDFSGGAPERPCNCDGDDPSPCPDKQISSLTVMKGGKIRVRTTISGTRYYLKDDGDGTFSLVTNTDNGTVFDAPNIQGSCYFNEGVENCVPLDGDDGILPLGGINYAPDVLSLTVPEKLDPGETVAITAQVADTEGDNVSVSWSAICGTISDQNPAGEASVTPPLTATANFTAPPKGAICKITLTAQENRAEGNISEASAWVWVGDTPTGTIEGTLYGPDGQPAAGIQIQLQEGDGGDGEYSRTVTTDSDGNYVFDDVPCCRIENDEYGFYCQGFYGSFSVDMDINGTTWHKEQDTSFSCCGEFCWDDGGAEYNSNCTQHIYWPTLWATVQGTAHDEFGNPVEAGTEIQFENWDYAGYYEHIMNASIPSADGVYGPVSIPVGNEVNIFYELNETKGKAYVTALYNGQEISSDFGPKSPGIVEGYVYNDNGNPVSGVQVRSVFNTTTNGSGYYRITNVPMGPIYGVNTSSYGSNSALITVGGETLTIDINGPDCVVTGTLYDWDGQVKPNVEIQLSVNRNPFTATTNANGQFIFNNVTTGRGYFSLGNDEDLYNDAFTITQSNSTVTVDPQITPPDPEDCGYDCVK</sequence>
<dbReference type="SUPFAM" id="SSF49452">
    <property type="entry name" value="Starch-binding domain-like"/>
    <property type="match status" value="2"/>
</dbReference>
<reference evidence="3" key="1">
    <citation type="journal article" date="2021" name="Microb. Physiol.">
        <title>Proteogenomic Insights into the Physiology of Marine, Sulfate-Reducing, Filamentous Desulfonema limicola and Desulfonema magnum.</title>
        <authorList>
            <person name="Schnaars V."/>
            <person name="Wohlbrand L."/>
            <person name="Scheve S."/>
            <person name="Hinrichs C."/>
            <person name="Reinhardt R."/>
            <person name="Rabus R."/>
        </authorList>
    </citation>
    <scope>NUCLEOTIDE SEQUENCE</scope>
    <source>
        <strain evidence="3">4be13</strain>
    </source>
</reference>
<dbReference type="GO" id="GO:0005509">
    <property type="term" value="F:calcium ion binding"/>
    <property type="evidence" value="ECO:0007669"/>
    <property type="project" value="InterPro"/>
</dbReference>
<evidence type="ECO:0000256" key="2">
    <source>
        <dbReference type="SAM" id="SignalP"/>
    </source>
</evidence>
<dbReference type="KEGG" id="dmm:dnm_100330"/>
<dbReference type="InterPro" id="IPR008969">
    <property type="entry name" value="CarboxyPept-like_regulatory"/>
</dbReference>
<protein>
    <submittedName>
        <fullName evidence="3">UPF0560</fullName>
    </submittedName>
</protein>
<dbReference type="InterPro" id="IPR013784">
    <property type="entry name" value="Carb-bd-like_fold"/>
</dbReference>
<dbReference type="InterPro" id="IPR028974">
    <property type="entry name" value="TSP_type-3_rpt"/>
</dbReference>
<dbReference type="AlphaFoldDB" id="A0A975C0V1"/>